<name>J9GFI8_9ZZZZ</name>
<dbReference type="SUPFAM" id="SSF56935">
    <property type="entry name" value="Porins"/>
    <property type="match status" value="1"/>
</dbReference>
<sequence>MNKGVKILAAACCLATGASAQHQSDSVSVENSNVDFTISESQLDEDVDVSQTASSFIGPDDDPYLSEVGYLFSPMRFRVRGYDNMYEQTYMNGLLLNDIEGGRFSYGMIGGMNDAVRNKEAVMGFGFNNFGVPYVGGATSINTRASQFAQGSKLSLSGCNRNYVARGMFTHATGLMENGWAFAGLVGYRWAKEGAIEGTFYNALSYFLSAQKRFNDRHSLSLVTFGAPTERAQQGASTEEAYWLANSHYYNPNWGYQGGEKRNARVVESFEPTAILTWDWNIDDNSRLVTAAGGRYSLYSVSALGWGGDAYDPRPDYYKNLPSSIFDVYDPEINNPGFLEEHPYYVDQYNSLVAHWRGSKANRQINWDRMYYVNRHNEAKGGEALYYLERRHNDQLVGTLSSTFTHDINAHNKIATGFWWNVTKGMHYKTMDDLLGGTRFTDVDKFAAKDYGPASQEAQNDLNYPNRQISEGDKFGYNYNILVQKARFWAQYNYTKGLFDINLAGHVEGTSMERDGKMRNGRADENSYGKSGVARFGSGGAKAKISFRPWANHTFTLAGGYESKAPLARNSFVAPRLHNNFVNGLKNEDVFSGELSYKFRFGNFSGKLSGYYTHFLDQVEQTAYYNDQHSTFTYLTMNGIEKRHYGFEAALEYQVNSNLSFNLVGTISEAQYINNPDAQISYEGVKQEQIAKLNTYKNPVTKEAMPLKVIADGMRISGTPLTAVSLGANYNTKGWFFEANLNYYDRVYVGFSQYRRLNSTYAVAGNVHVPTLNAEGQYVFDVDEATLKQNGGILFDQNGNELRTYAADQEKFDDGLMLDLSIGKFIRLNKGKSLSINLSLNNITNNRNMRTGGYEQNRDDSYYTESGGEASKGENKAYKFSKNSKYYYANPFNFFLNVGFRF</sequence>
<dbReference type="EMBL" id="AMCI01001250">
    <property type="protein sequence ID" value="EJX06132.1"/>
    <property type="molecule type" value="Genomic_DNA"/>
</dbReference>
<accession>J9GFI8</accession>
<keyword evidence="3" id="KW-0998">Cell outer membrane</keyword>
<comment type="caution">
    <text evidence="4">The sequence shown here is derived from an EMBL/GenBank/DDBJ whole genome shotgun (WGS) entry which is preliminary data.</text>
</comment>
<dbReference type="GO" id="GO:0009279">
    <property type="term" value="C:cell outer membrane"/>
    <property type="evidence" value="ECO:0007669"/>
    <property type="project" value="UniProtKB-SubCell"/>
</dbReference>
<evidence type="ECO:0000256" key="2">
    <source>
        <dbReference type="ARBA" id="ARBA00023136"/>
    </source>
</evidence>
<keyword evidence="4" id="KW-0675">Receptor</keyword>
<comment type="subcellular location">
    <subcellularLocation>
        <location evidence="1">Cell outer membrane</location>
    </subcellularLocation>
</comment>
<dbReference type="AlphaFoldDB" id="J9GFI8"/>
<dbReference type="InterPro" id="IPR036942">
    <property type="entry name" value="Beta-barrel_TonB_sf"/>
</dbReference>
<keyword evidence="2" id="KW-0472">Membrane</keyword>
<protein>
    <submittedName>
        <fullName evidence="4">TonB-dependent outer membrane receptor protein</fullName>
    </submittedName>
</protein>
<evidence type="ECO:0000256" key="1">
    <source>
        <dbReference type="ARBA" id="ARBA00004442"/>
    </source>
</evidence>
<proteinExistence type="predicted"/>
<gene>
    <name evidence="4" type="ORF">EVA_05758</name>
</gene>
<dbReference type="Gene3D" id="2.40.170.20">
    <property type="entry name" value="TonB-dependent receptor, beta-barrel domain"/>
    <property type="match status" value="1"/>
</dbReference>
<evidence type="ECO:0000313" key="4">
    <source>
        <dbReference type="EMBL" id="EJX06132.1"/>
    </source>
</evidence>
<reference evidence="4" key="1">
    <citation type="journal article" date="2012" name="PLoS ONE">
        <title>Gene sets for utilization of primary and secondary nutrition supplies in the distal gut of endangered iberian lynx.</title>
        <authorList>
            <person name="Alcaide M."/>
            <person name="Messina E."/>
            <person name="Richter M."/>
            <person name="Bargiela R."/>
            <person name="Peplies J."/>
            <person name="Huws S.A."/>
            <person name="Newbold C.J."/>
            <person name="Golyshin P.N."/>
            <person name="Simon M.A."/>
            <person name="Lopez G."/>
            <person name="Yakimov M.M."/>
            <person name="Ferrer M."/>
        </authorList>
    </citation>
    <scope>NUCLEOTIDE SEQUENCE</scope>
</reference>
<organism evidence="4">
    <name type="scientific">gut metagenome</name>
    <dbReference type="NCBI Taxonomy" id="749906"/>
    <lineage>
        <taxon>unclassified sequences</taxon>
        <taxon>metagenomes</taxon>
        <taxon>organismal metagenomes</taxon>
    </lineage>
</organism>
<evidence type="ECO:0000256" key="3">
    <source>
        <dbReference type="ARBA" id="ARBA00023237"/>
    </source>
</evidence>